<reference evidence="2" key="1">
    <citation type="journal article" date="2012" name="PLoS Genet.">
        <title>The genomes of the fungal plant pathogens Cladosporium fulvum and Dothistroma septosporum reveal adaptation to different hosts and lifestyles but also signatures of common ancestry.</title>
        <authorList>
            <person name="de Wit P.J.G.M."/>
            <person name="van der Burgt A."/>
            <person name="Oekmen B."/>
            <person name="Stergiopoulos I."/>
            <person name="Abd-Elsalam K.A."/>
            <person name="Aerts A.L."/>
            <person name="Bahkali A.H."/>
            <person name="Beenen H.G."/>
            <person name="Chettri P."/>
            <person name="Cox M.P."/>
            <person name="Datema E."/>
            <person name="de Vries R.P."/>
            <person name="Dhillon B."/>
            <person name="Ganley A.R."/>
            <person name="Griffiths S.A."/>
            <person name="Guo Y."/>
            <person name="Hamelin R.C."/>
            <person name="Henrissat B."/>
            <person name="Kabir M.S."/>
            <person name="Jashni M.K."/>
            <person name="Kema G."/>
            <person name="Klaubauf S."/>
            <person name="Lapidus A."/>
            <person name="Levasseur A."/>
            <person name="Lindquist E."/>
            <person name="Mehrabi R."/>
            <person name="Ohm R.A."/>
            <person name="Owen T.J."/>
            <person name="Salamov A."/>
            <person name="Schwelm A."/>
            <person name="Schijlen E."/>
            <person name="Sun H."/>
            <person name="van den Burg H.A."/>
            <person name="van Ham R.C.H.J."/>
            <person name="Zhang S."/>
            <person name="Goodwin S.B."/>
            <person name="Grigoriev I.V."/>
            <person name="Collemare J."/>
            <person name="Bradshaw R.E."/>
        </authorList>
    </citation>
    <scope>NUCLEOTIDE SEQUENCE [LARGE SCALE GENOMIC DNA]</scope>
    <source>
        <strain evidence="2">NZE10 / CBS 128990</strain>
    </source>
</reference>
<dbReference type="EMBL" id="KB446535">
    <property type="protein sequence ID" value="EME49668.1"/>
    <property type="molecule type" value="Genomic_DNA"/>
</dbReference>
<dbReference type="Proteomes" id="UP000016933">
    <property type="component" value="Unassembled WGS sequence"/>
</dbReference>
<name>N1Q373_DOTSN</name>
<gene>
    <name evidence="1" type="ORF">DOTSEDRAFT_164253</name>
</gene>
<dbReference type="AlphaFoldDB" id="N1Q373"/>
<dbReference type="HOGENOM" id="CLU_3143039_0_0_1"/>
<accession>N1Q373</accession>
<reference evidence="1 2" key="2">
    <citation type="journal article" date="2012" name="PLoS Pathog.">
        <title>Diverse lifestyles and strategies of plant pathogenesis encoded in the genomes of eighteen Dothideomycetes fungi.</title>
        <authorList>
            <person name="Ohm R.A."/>
            <person name="Feau N."/>
            <person name="Henrissat B."/>
            <person name="Schoch C.L."/>
            <person name="Horwitz B.A."/>
            <person name="Barry K.W."/>
            <person name="Condon B.J."/>
            <person name="Copeland A.C."/>
            <person name="Dhillon B."/>
            <person name="Glaser F."/>
            <person name="Hesse C.N."/>
            <person name="Kosti I."/>
            <person name="LaButti K."/>
            <person name="Lindquist E.A."/>
            <person name="Lucas S."/>
            <person name="Salamov A.A."/>
            <person name="Bradshaw R.E."/>
            <person name="Ciuffetti L."/>
            <person name="Hamelin R.C."/>
            <person name="Kema G.H.J."/>
            <person name="Lawrence C."/>
            <person name="Scott J.A."/>
            <person name="Spatafora J.W."/>
            <person name="Turgeon B.G."/>
            <person name="de Wit P.J.G.M."/>
            <person name="Zhong S."/>
            <person name="Goodwin S.B."/>
            <person name="Grigoriev I.V."/>
        </authorList>
    </citation>
    <scope>NUCLEOTIDE SEQUENCE [LARGE SCALE GENOMIC DNA]</scope>
    <source>
        <strain evidence="2">NZE10 / CBS 128990</strain>
    </source>
</reference>
<evidence type="ECO:0000313" key="2">
    <source>
        <dbReference type="Proteomes" id="UP000016933"/>
    </source>
</evidence>
<organism evidence="1 2">
    <name type="scientific">Dothistroma septosporum (strain NZE10 / CBS 128990)</name>
    <name type="common">Red band needle blight fungus</name>
    <name type="synonym">Mycosphaerella pini</name>
    <dbReference type="NCBI Taxonomy" id="675120"/>
    <lineage>
        <taxon>Eukaryota</taxon>
        <taxon>Fungi</taxon>
        <taxon>Dikarya</taxon>
        <taxon>Ascomycota</taxon>
        <taxon>Pezizomycotina</taxon>
        <taxon>Dothideomycetes</taxon>
        <taxon>Dothideomycetidae</taxon>
        <taxon>Mycosphaerellales</taxon>
        <taxon>Mycosphaerellaceae</taxon>
        <taxon>Dothistroma</taxon>
    </lineage>
</organism>
<protein>
    <submittedName>
        <fullName evidence="1">Uncharacterized protein</fullName>
    </submittedName>
</protein>
<proteinExistence type="predicted"/>
<keyword evidence="2" id="KW-1185">Reference proteome</keyword>
<evidence type="ECO:0000313" key="1">
    <source>
        <dbReference type="EMBL" id="EME49668.1"/>
    </source>
</evidence>
<sequence length="49" mass="5418">MFWLAWTAGRCSDVRGFASKPGMKLIPRAMSTPSSLVNRTLPVLITVRP</sequence>